<name>A0ABQ4A1B0_9ACTN</name>
<dbReference type="Proteomes" id="UP000603200">
    <property type="component" value="Unassembled WGS sequence"/>
</dbReference>
<gene>
    <name evidence="1" type="ORF">Ahu01nite_077140</name>
</gene>
<proteinExistence type="predicted"/>
<comment type="caution">
    <text evidence="1">The sequence shown here is derived from an EMBL/GenBank/DDBJ whole genome shotgun (WGS) entry which is preliminary data.</text>
</comment>
<reference evidence="1 2" key="1">
    <citation type="submission" date="2021-01" db="EMBL/GenBank/DDBJ databases">
        <title>Whole genome shotgun sequence of Actinoplanes humidus NBRC 14915.</title>
        <authorList>
            <person name="Komaki H."/>
            <person name="Tamura T."/>
        </authorList>
    </citation>
    <scope>NUCLEOTIDE SEQUENCE [LARGE SCALE GENOMIC DNA]</scope>
    <source>
        <strain evidence="1 2">NBRC 14915</strain>
    </source>
</reference>
<keyword evidence="2" id="KW-1185">Reference proteome</keyword>
<dbReference type="EMBL" id="BOMN01000112">
    <property type="protein sequence ID" value="GIE24612.1"/>
    <property type="molecule type" value="Genomic_DNA"/>
</dbReference>
<accession>A0ABQ4A1B0</accession>
<protein>
    <submittedName>
        <fullName evidence="1">Uncharacterized protein</fullName>
    </submittedName>
</protein>
<evidence type="ECO:0000313" key="1">
    <source>
        <dbReference type="EMBL" id="GIE24612.1"/>
    </source>
</evidence>
<organism evidence="1 2">
    <name type="scientific">Winogradskya humida</name>
    <dbReference type="NCBI Taxonomy" id="113566"/>
    <lineage>
        <taxon>Bacteria</taxon>
        <taxon>Bacillati</taxon>
        <taxon>Actinomycetota</taxon>
        <taxon>Actinomycetes</taxon>
        <taxon>Micromonosporales</taxon>
        <taxon>Micromonosporaceae</taxon>
        <taxon>Winogradskya</taxon>
    </lineage>
</organism>
<evidence type="ECO:0000313" key="2">
    <source>
        <dbReference type="Proteomes" id="UP000603200"/>
    </source>
</evidence>
<sequence>MQRRNRRLVTVRPRPVEQFVHMSFAGLKISRSKFLEVSGIHAPTLRGTTRTPGPGVTARRAPG</sequence>